<evidence type="ECO:0000313" key="1">
    <source>
        <dbReference type="EMBL" id="PWZ00396.1"/>
    </source>
</evidence>
<dbReference type="EMBL" id="KZ819192">
    <property type="protein sequence ID" value="PWZ00396.1"/>
    <property type="molecule type" value="Genomic_DNA"/>
</dbReference>
<organism evidence="1 2">
    <name type="scientific">Testicularia cyperi</name>
    <dbReference type="NCBI Taxonomy" id="1882483"/>
    <lineage>
        <taxon>Eukaryota</taxon>
        <taxon>Fungi</taxon>
        <taxon>Dikarya</taxon>
        <taxon>Basidiomycota</taxon>
        <taxon>Ustilaginomycotina</taxon>
        <taxon>Ustilaginomycetes</taxon>
        <taxon>Ustilaginales</taxon>
        <taxon>Anthracoideaceae</taxon>
        <taxon>Testicularia</taxon>
    </lineage>
</organism>
<reference evidence="1 2" key="1">
    <citation type="journal article" date="2018" name="Mol. Biol. Evol.">
        <title>Broad Genomic Sampling Reveals a Smut Pathogenic Ancestry of the Fungal Clade Ustilaginomycotina.</title>
        <authorList>
            <person name="Kijpornyongpan T."/>
            <person name="Mondo S.J."/>
            <person name="Barry K."/>
            <person name="Sandor L."/>
            <person name="Lee J."/>
            <person name="Lipzen A."/>
            <person name="Pangilinan J."/>
            <person name="LaButti K."/>
            <person name="Hainaut M."/>
            <person name="Henrissat B."/>
            <person name="Grigoriev I.V."/>
            <person name="Spatafora J.W."/>
            <person name="Aime M.C."/>
        </authorList>
    </citation>
    <scope>NUCLEOTIDE SEQUENCE [LARGE SCALE GENOMIC DNA]</scope>
    <source>
        <strain evidence="1 2">MCA 3645</strain>
    </source>
</reference>
<gene>
    <name evidence="1" type="ORF">BCV70DRAFT_94760</name>
</gene>
<dbReference type="InParanoid" id="A0A317XQ09"/>
<evidence type="ECO:0000313" key="2">
    <source>
        <dbReference type="Proteomes" id="UP000246740"/>
    </source>
</evidence>
<name>A0A317XQ09_9BASI</name>
<protein>
    <submittedName>
        <fullName evidence="1">Uncharacterized protein</fullName>
    </submittedName>
</protein>
<sequence>MATMHTTDAESDLWHASSCTLSTCTGPASWLISISFFSHRVGLERGYCSSIEGGATSTPPPPLRLCVACRRNRRDSVRARSERSIRMVNRRHLPFKSLQTTPSKIFGTIVEATFRRTISSLAGGWHLIRVQMAPRFFGSPKKVCCNCRVSASHVIRLV</sequence>
<dbReference type="AlphaFoldDB" id="A0A317XQ09"/>
<keyword evidence="2" id="KW-1185">Reference proteome</keyword>
<dbReference type="Proteomes" id="UP000246740">
    <property type="component" value="Unassembled WGS sequence"/>
</dbReference>
<accession>A0A317XQ09</accession>
<proteinExistence type="predicted"/>